<sequence>MEQGSNFEFLTPEFQDKFWGSLDPDVRLFFDRFETKENWTYKYSEIPHLFQSMSEALPTITNSDNISSSKDVLHSLIVLLSSLPLRECIYAIGWLDKNIRGEYEIGWGVALYMEAESIYQEEPESDIHLHAKVIRDRVRVTIQSTLSSELFCNINAMGDFI</sequence>
<organism evidence="1 2">
    <name type="scientific">Aeromonas veronii</name>
    <dbReference type="NCBI Taxonomy" id="654"/>
    <lineage>
        <taxon>Bacteria</taxon>
        <taxon>Pseudomonadati</taxon>
        <taxon>Pseudomonadota</taxon>
        <taxon>Gammaproteobacteria</taxon>
        <taxon>Aeromonadales</taxon>
        <taxon>Aeromonadaceae</taxon>
        <taxon>Aeromonas</taxon>
    </lineage>
</organism>
<evidence type="ECO:0000313" key="1">
    <source>
        <dbReference type="EMBL" id="PTH79171.1"/>
    </source>
</evidence>
<accession>A0A2T4MX73</accession>
<proteinExistence type="predicted"/>
<name>A0A2T4MX73_AERVE</name>
<comment type="caution">
    <text evidence="1">The sequence shown here is derived from an EMBL/GenBank/DDBJ whole genome shotgun (WGS) entry which is preliminary data.</text>
</comment>
<dbReference type="AlphaFoldDB" id="A0A2T4MX73"/>
<evidence type="ECO:0000313" key="2">
    <source>
        <dbReference type="Proteomes" id="UP000241986"/>
    </source>
</evidence>
<dbReference type="RefSeq" id="WP_107684808.1">
    <property type="nucleotide sequence ID" value="NZ_PZKL01000045.1"/>
</dbReference>
<dbReference type="Proteomes" id="UP000241986">
    <property type="component" value="Unassembled WGS sequence"/>
</dbReference>
<protein>
    <submittedName>
        <fullName evidence="1">Uncharacterized protein</fullName>
    </submittedName>
</protein>
<reference evidence="1 2" key="1">
    <citation type="submission" date="2018-03" db="EMBL/GenBank/DDBJ databases">
        <title>Aeromonas veronii whole genome sequencing and analysis.</title>
        <authorList>
            <person name="Xie H."/>
            <person name="Liu T."/>
            <person name="Wang K."/>
        </authorList>
    </citation>
    <scope>NUCLEOTIDE SEQUENCE [LARGE SCALE GENOMIC DNA]</scope>
    <source>
        <strain evidence="1 2">XH.VA.1</strain>
    </source>
</reference>
<gene>
    <name evidence="1" type="ORF">DAA48_22330</name>
</gene>
<dbReference type="EMBL" id="PZKL01000045">
    <property type="protein sequence ID" value="PTH79171.1"/>
    <property type="molecule type" value="Genomic_DNA"/>
</dbReference>